<evidence type="ECO:0000313" key="10">
    <source>
        <dbReference type="RefSeq" id="XP_013382591.1"/>
    </source>
</evidence>
<dbReference type="PIRSF" id="PIRSF015840">
    <property type="entry name" value="DUF284_TM_euk"/>
    <property type="match status" value="1"/>
</dbReference>
<dbReference type="InterPro" id="IPR005045">
    <property type="entry name" value="CDC50/LEM3_fam"/>
</dbReference>
<dbReference type="AlphaFoldDB" id="A0A1S3HAV9"/>
<feature type="transmembrane region" description="Helical" evidence="8">
    <location>
        <begin position="32"/>
        <end position="58"/>
    </location>
</feature>
<dbReference type="PANTHER" id="PTHR10926:SF0">
    <property type="entry name" value="CDC50, ISOFORM A"/>
    <property type="match status" value="1"/>
</dbReference>
<dbReference type="PANTHER" id="PTHR10926">
    <property type="entry name" value="CELL CYCLE CONTROL PROTEIN 50"/>
    <property type="match status" value="1"/>
</dbReference>
<evidence type="ECO:0000256" key="6">
    <source>
        <dbReference type="PIRNR" id="PIRNR015840"/>
    </source>
</evidence>
<feature type="transmembrane region" description="Helical" evidence="8">
    <location>
        <begin position="298"/>
        <end position="319"/>
    </location>
</feature>
<dbReference type="GO" id="GO:0005783">
    <property type="term" value="C:endoplasmic reticulum"/>
    <property type="evidence" value="ECO:0007669"/>
    <property type="project" value="TreeGrafter"/>
</dbReference>
<dbReference type="GeneID" id="106153270"/>
<name>A0A1S3HAV9_LINAN</name>
<protein>
    <submittedName>
        <fullName evidence="10">Cell cycle control protein 50A</fullName>
    </submittedName>
</protein>
<sequence>MSTPGEAETNTKSKKPKSTKFKQQQLPAWQPILTAGTVLPAFFAIGIAFIPLGIALLVTANNVKEISLDYTYRCTDASGQQCAKVLDNQTGPVLTPCLCSISFELEEDFVGEVYMYYALTNFYQNHRRYVKSRDDNQLLGESVPTLNADCKPFRYENDTTDIQQGPYAPCGAIANSLFSDSLTLSYNGADNTTNTPVPLLNTGLVWESDKRVKFKNPPGANLSEAFKGYLKPPNWRKNVWELDPNNPDNNGYQNEDLIVWMRTAALPNFRKLYRRISNSTDPFNGKLPKGNYTLNIEYSYSVTAFGGTKSMVLTTTSWLGGKNSFLGIAYIVVGSLCVVLGVAFLIIHIKVGKKTADAIDVDNRTTY</sequence>
<dbReference type="OrthoDB" id="340608at2759"/>
<keyword evidence="3 8" id="KW-0812">Transmembrane</keyword>
<dbReference type="OMA" id="TWNNDQP"/>
<gene>
    <name evidence="10" type="primary">LOC106153270</name>
</gene>
<feature type="region of interest" description="Disordered" evidence="7">
    <location>
        <begin position="1"/>
        <end position="20"/>
    </location>
</feature>
<dbReference type="FunCoup" id="A0A1S3HAV9">
    <property type="interactions" value="1850"/>
</dbReference>
<keyword evidence="4 8" id="KW-1133">Transmembrane helix</keyword>
<comment type="subcellular location">
    <subcellularLocation>
        <location evidence="1">Membrane</location>
        <topology evidence="1">Multi-pass membrane protein</topology>
    </subcellularLocation>
</comment>
<evidence type="ECO:0000256" key="7">
    <source>
        <dbReference type="SAM" id="MobiDB-lite"/>
    </source>
</evidence>
<proteinExistence type="inferred from homology"/>
<dbReference type="Proteomes" id="UP000085678">
    <property type="component" value="Unplaced"/>
</dbReference>
<keyword evidence="9" id="KW-1185">Reference proteome</keyword>
<evidence type="ECO:0000256" key="2">
    <source>
        <dbReference type="ARBA" id="ARBA00009457"/>
    </source>
</evidence>
<evidence type="ECO:0000256" key="4">
    <source>
        <dbReference type="ARBA" id="ARBA00022989"/>
    </source>
</evidence>
<dbReference type="RefSeq" id="XP_013382591.1">
    <property type="nucleotide sequence ID" value="XM_013527137.1"/>
</dbReference>
<comment type="similarity">
    <text evidence="2 6">Belongs to the CDC50/LEM3 family.</text>
</comment>
<dbReference type="Pfam" id="PF03381">
    <property type="entry name" value="CDC50"/>
    <property type="match status" value="1"/>
</dbReference>
<accession>A0A1S3HAV9</accession>
<evidence type="ECO:0000313" key="9">
    <source>
        <dbReference type="Proteomes" id="UP000085678"/>
    </source>
</evidence>
<reference evidence="10" key="1">
    <citation type="submission" date="2025-08" db="UniProtKB">
        <authorList>
            <consortium name="RefSeq"/>
        </authorList>
    </citation>
    <scope>IDENTIFICATION</scope>
    <source>
        <tissue evidence="10">Gonads</tissue>
    </source>
</reference>
<dbReference type="InParanoid" id="A0A1S3HAV9"/>
<feature type="transmembrane region" description="Helical" evidence="8">
    <location>
        <begin position="325"/>
        <end position="347"/>
    </location>
</feature>
<evidence type="ECO:0000256" key="8">
    <source>
        <dbReference type="SAM" id="Phobius"/>
    </source>
</evidence>
<dbReference type="GO" id="GO:0005794">
    <property type="term" value="C:Golgi apparatus"/>
    <property type="evidence" value="ECO:0007669"/>
    <property type="project" value="TreeGrafter"/>
</dbReference>
<keyword evidence="5 6" id="KW-0472">Membrane</keyword>
<organism evidence="9 10">
    <name type="scientific">Lingula anatina</name>
    <name type="common">Brachiopod</name>
    <name type="synonym">Lingula unguis</name>
    <dbReference type="NCBI Taxonomy" id="7574"/>
    <lineage>
        <taxon>Eukaryota</taxon>
        <taxon>Metazoa</taxon>
        <taxon>Spiralia</taxon>
        <taxon>Lophotrochozoa</taxon>
        <taxon>Brachiopoda</taxon>
        <taxon>Linguliformea</taxon>
        <taxon>Lingulata</taxon>
        <taxon>Lingulida</taxon>
        <taxon>Linguloidea</taxon>
        <taxon>Lingulidae</taxon>
        <taxon>Lingula</taxon>
    </lineage>
</organism>
<dbReference type="KEGG" id="lak:106153270"/>
<dbReference type="STRING" id="7574.A0A1S3HAV9"/>
<evidence type="ECO:0000256" key="1">
    <source>
        <dbReference type="ARBA" id="ARBA00004141"/>
    </source>
</evidence>
<dbReference type="GO" id="GO:0005886">
    <property type="term" value="C:plasma membrane"/>
    <property type="evidence" value="ECO:0007669"/>
    <property type="project" value="TreeGrafter"/>
</dbReference>
<evidence type="ECO:0000256" key="5">
    <source>
        <dbReference type="ARBA" id="ARBA00023136"/>
    </source>
</evidence>
<evidence type="ECO:0000256" key="3">
    <source>
        <dbReference type="ARBA" id="ARBA00022692"/>
    </source>
</evidence>